<dbReference type="FunFam" id="3.80.10.10:FF:001347">
    <property type="entry name" value="LRR receptor-like serine/threonine-protein kinase GSO2"/>
    <property type="match status" value="1"/>
</dbReference>
<dbReference type="EMBL" id="QPKB01000006">
    <property type="protein sequence ID" value="RWR87976.1"/>
    <property type="molecule type" value="Genomic_DNA"/>
</dbReference>
<keyword evidence="8 12" id="KW-1133">Transmembrane helix</keyword>
<keyword evidence="11" id="KW-0325">Glycoprotein</keyword>
<dbReference type="PANTHER" id="PTHR48063:SF112">
    <property type="entry name" value="RECEPTOR LIKE PROTEIN 30-LIKE"/>
    <property type="match status" value="1"/>
</dbReference>
<comment type="caution">
    <text evidence="13">The sequence shown here is derived from an EMBL/GenBank/DDBJ whole genome shotgun (WGS) entry which is preliminary data.</text>
</comment>
<dbReference type="GO" id="GO:0005886">
    <property type="term" value="C:plasma membrane"/>
    <property type="evidence" value="ECO:0007669"/>
    <property type="project" value="UniProtKB-SubCell"/>
</dbReference>
<dbReference type="SMART" id="SM00369">
    <property type="entry name" value="LRR_TYP"/>
    <property type="match status" value="6"/>
</dbReference>
<keyword evidence="9 12" id="KW-0472">Membrane</keyword>
<evidence type="ECO:0000256" key="2">
    <source>
        <dbReference type="ARBA" id="ARBA00009592"/>
    </source>
</evidence>
<organism evidence="13 14">
    <name type="scientific">Cinnamomum micranthum f. kanehirae</name>
    <dbReference type="NCBI Taxonomy" id="337451"/>
    <lineage>
        <taxon>Eukaryota</taxon>
        <taxon>Viridiplantae</taxon>
        <taxon>Streptophyta</taxon>
        <taxon>Embryophyta</taxon>
        <taxon>Tracheophyta</taxon>
        <taxon>Spermatophyta</taxon>
        <taxon>Magnoliopsida</taxon>
        <taxon>Magnoliidae</taxon>
        <taxon>Laurales</taxon>
        <taxon>Lauraceae</taxon>
        <taxon>Cinnamomum</taxon>
    </lineage>
</organism>
<reference evidence="13 14" key="1">
    <citation type="journal article" date="2019" name="Nat. Plants">
        <title>Stout camphor tree genome fills gaps in understanding of flowering plant genome evolution.</title>
        <authorList>
            <person name="Chaw S.M."/>
            <person name="Liu Y.C."/>
            <person name="Wu Y.W."/>
            <person name="Wang H.Y."/>
            <person name="Lin C.I."/>
            <person name="Wu C.S."/>
            <person name="Ke H.M."/>
            <person name="Chang L.Y."/>
            <person name="Hsu C.Y."/>
            <person name="Yang H.T."/>
            <person name="Sudianto E."/>
            <person name="Hsu M.H."/>
            <person name="Wu K.P."/>
            <person name="Wang L.N."/>
            <person name="Leebens-Mack J.H."/>
            <person name="Tsai I.J."/>
        </authorList>
    </citation>
    <scope>NUCLEOTIDE SEQUENCE [LARGE SCALE GENOMIC DNA]</scope>
    <source>
        <strain evidence="14">cv. Chaw 1501</strain>
        <tissue evidence="13">Young leaves</tissue>
    </source>
</reference>
<gene>
    <name evidence="13" type="ORF">CKAN_01694600</name>
</gene>
<evidence type="ECO:0000256" key="12">
    <source>
        <dbReference type="SAM" id="Phobius"/>
    </source>
</evidence>
<keyword evidence="7" id="KW-0677">Repeat</keyword>
<dbReference type="AlphaFoldDB" id="A0A3S3N483"/>
<name>A0A3S3N483_9MAGN</name>
<feature type="transmembrane region" description="Helical" evidence="12">
    <location>
        <begin position="500"/>
        <end position="523"/>
    </location>
</feature>
<accession>A0A3S3N483</accession>
<comment type="subcellular location">
    <subcellularLocation>
        <location evidence="1">Cell membrane</location>
        <topology evidence="1">Single-pass type I membrane protein</topology>
    </subcellularLocation>
</comment>
<sequence>MVPSSLKGLSSLEKLDLSHNELNGSILGSLGQLSDLVRLDVSNNSFNDVFSETHFSGLKKLKYLLMSSTLVSFNVSSSWVPPFKLLGIKMIKCNLGPKFPAWLRTQNELHYLSLSGANISDTIPDFLWKLSPNMYHISLSNNSFSCSITRSIGEKTSNLVSLSLSSNRLNGSIPLSLCKMKYLANLYLQDNHLTSEIPQCLGDLQFLEAMDLRNNSLSGVIPTSIGHLSRLQSLHLYKNKLSGELPPTMKSCEGLVTLDLGENGFSGNIPNWIGEELSSLKFLFLQSNKFDGNLPPQLSLLSDLQVLDLAQNNISGTIPTCFGNFTAMAINNKTNKIIYSGGITDALESIVVYSKGSQLKYSTTISLVVHINLSGNNLCGEIPQEITHLFGLLGKIPENINGLRQMESLDLSCNRLSGAIPDSLSQLTFLDLLNLSYNNFSGRIPRGNQLDTIIDASISWGNPFLCGPPLLNQCPENETSHDSQSVVDQEESNDELLMHLLYISMVFGFIVGFWVVCGILIFIRSWRIAYYQFFDDMRDLLYVKVARYVAILQKTKIELVGNEGQ</sequence>
<evidence type="ECO:0000256" key="3">
    <source>
        <dbReference type="ARBA" id="ARBA00022475"/>
    </source>
</evidence>
<evidence type="ECO:0000313" key="13">
    <source>
        <dbReference type="EMBL" id="RWR87976.1"/>
    </source>
</evidence>
<protein>
    <submittedName>
        <fullName evidence="13">Putative LRR receptor-like serine/threonine-protein kinase</fullName>
    </submittedName>
</protein>
<evidence type="ECO:0000256" key="8">
    <source>
        <dbReference type="ARBA" id="ARBA00022989"/>
    </source>
</evidence>
<dbReference type="Gene3D" id="3.80.10.10">
    <property type="entry name" value="Ribonuclease Inhibitor"/>
    <property type="match status" value="2"/>
</dbReference>
<dbReference type="OrthoDB" id="1924123at2759"/>
<dbReference type="STRING" id="337451.A0A3S3N483"/>
<evidence type="ECO:0000256" key="7">
    <source>
        <dbReference type="ARBA" id="ARBA00022737"/>
    </source>
</evidence>
<evidence type="ECO:0000256" key="9">
    <source>
        <dbReference type="ARBA" id="ARBA00023136"/>
    </source>
</evidence>
<dbReference type="FunFam" id="3.80.10.10:FF:000213">
    <property type="entry name" value="Tyrosine-sulfated glycopeptide receptor 1"/>
    <property type="match status" value="1"/>
</dbReference>
<evidence type="ECO:0000256" key="1">
    <source>
        <dbReference type="ARBA" id="ARBA00004251"/>
    </source>
</evidence>
<dbReference type="Pfam" id="PF13855">
    <property type="entry name" value="LRR_8"/>
    <property type="match status" value="1"/>
</dbReference>
<keyword evidence="14" id="KW-1185">Reference proteome</keyword>
<comment type="similarity">
    <text evidence="2">Belongs to the RLP family.</text>
</comment>
<proteinExistence type="inferred from homology"/>
<dbReference type="InterPro" id="IPR001611">
    <property type="entry name" value="Leu-rich_rpt"/>
</dbReference>
<dbReference type="InterPro" id="IPR032675">
    <property type="entry name" value="LRR_dom_sf"/>
</dbReference>
<dbReference type="GO" id="GO:0016301">
    <property type="term" value="F:kinase activity"/>
    <property type="evidence" value="ECO:0007669"/>
    <property type="project" value="UniProtKB-KW"/>
</dbReference>
<evidence type="ECO:0000313" key="14">
    <source>
        <dbReference type="Proteomes" id="UP000283530"/>
    </source>
</evidence>
<dbReference type="Pfam" id="PF00560">
    <property type="entry name" value="LRR_1"/>
    <property type="match status" value="7"/>
</dbReference>
<evidence type="ECO:0000256" key="6">
    <source>
        <dbReference type="ARBA" id="ARBA00022729"/>
    </source>
</evidence>
<keyword evidence="13" id="KW-0808">Transferase</keyword>
<dbReference type="SUPFAM" id="SSF52058">
    <property type="entry name" value="L domain-like"/>
    <property type="match status" value="2"/>
</dbReference>
<keyword evidence="10 13" id="KW-0675">Receptor</keyword>
<dbReference type="PANTHER" id="PTHR48063">
    <property type="entry name" value="LRR RECEPTOR-LIKE KINASE"/>
    <property type="match status" value="1"/>
</dbReference>
<dbReference type="PRINTS" id="PR00019">
    <property type="entry name" value="LEURICHRPT"/>
</dbReference>
<dbReference type="Proteomes" id="UP000283530">
    <property type="component" value="Unassembled WGS sequence"/>
</dbReference>
<keyword evidence="6" id="KW-0732">Signal</keyword>
<evidence type="ECO:0000256" key="11">
    <source>
        <dbReference type="ARBA" id="ARBA00023180"/>
    </source>
</evidence>
<keyword evidence="4" id="KW-0433">Leucine-rich repeat</keyword>
<evidence type="ECO:0000256" key="10">
    <source>
        <dbReference type="ARBA" id="ARBA00023170"/>
    </source>
</evidence>
<keyword evidence="13" id="KW-0418">Kinase</keyword>
<keyword evidence="3" id="KW-1003">Cell membrane</keyword>
<evidence type="ECO:0000256" key="5">
    <source>
        <dbReference type="ARBA" id="ARBA00022692"/>
    </source>
</evidence>
<dbReference type="InterPro" id="IPR046956">
    <property type="entry name" value="RLP23-like"/>
</dbReference>
<dbReference type="FunFam" id="3.80.10.10:FF:000221">
    <property type="entry name" value="Leucine-rich repeat receptor-like protein kinase PXL1"/>
    <property type="match status" value="1"/>
</dbReference>
<evidence type="ECO:0000256" key="4">
    <source>
        <dbReference type="ARBA" id="ARBA00022614"/>
    </source>
</evidence>
<keyword evidence="5 12" id="KW-0812">Transmembrane</keyword>
<dbReference type="InterPro" id="IPR003591">
    <property type="entry name" value="Leu-rich_rpt_typical-subtyp"/>
</dbReference>